<accession>A0AAV4MSY3</accession>
<reference evidence="1 2" key="1">
    <citation type="submission" date="2021-06" db="EMBL/GenBank/DDBJ databases">
        <title>Caerostris extrusa draft genome.</title>
        <authorList>
            <person name="Kono N."/>
            <person name="Arakawa K."/>
        </authorList>
    </citation>
    <scope>NUCLEOTIDE SEQUENCE [LARGE SCALE GENOMIC DNA]</scope>
</reference>
<organism evidence="1 2">
    <name type="scientific">Caerostris extrusa</name>
    <name type="common">Bark spider</name>
    <name type="synonym">Caerostris bankana</name>
    <dbReference type="NCBI Taxonomy" id="172846"/>
    <lineage>
        <taxon>Eukaryota</taxon>
        <taxon>Metazoa</taxon>
        <taxon>Ecdysozoa</taxon>
        <taxon>Arthropoda</taxon>
        <taxon>Chelicerata</taxon>
        <taxon>Arachnida</taxon>
        <taxon>Araneae</taxon>
        <taxon>Araneomorphae</taxon>
        <taxon>Entelegynae</taxon>
        <taxon>Araneoidea</taxon>
        <taxon>Araneidae</taxon>
        <taxon>Caerostris</taxon>
    </lineage>
</organism>
<sequence length="150" mass="17682">MGVNSALHDERENVSINIRPRKPTLWVLQGVLTRPITFAMFPRSKSHRLSRPSTKTVSLEKPRYRKRTQLLEKVLKLQSLVFRESSLERDKRRNRSERLFKEANTIKFVNIGRMKFVGHIYQIDRPLILDVLGDSTIYLLELELRVGKLR</sequence>
<name>A0AAV4MSY3_CAEEX</name>
<protein>
    <recommendedName>
        <fullName evidence="3">Ribosomal protein S4</fullName>
    </recommendedName>
</protein>
<evidence type="ECO:0008006" key="3">
    <source>
        <dbReference type="Google" id="ProtNLM"/>
    </source>
</evidence>
<evidence type="ECO:0000313" key="1">
    <source>
        <dbReference type="EMBL" id="GIX75519.1"/>
    </source>
</evidence>
<proteinExistence type="predicted"/>
<gene>
    <name evidence="1" type="ORF">CEXT_773291</name>
</gene>
<evidence type="ECO:0000313" key="2">
    <source>
        <dbReference type="Proteomes" id="UP001054945"/>
    </source>
</evidence>
<dbReference type="Proteomes" id="UP001054945">
    <property type="component" value="Unassembled WGS sequence"/>
</dbReference>
<dbReference type="EMBL" id="BPLR01002595">
    <property type="protein sequence ID" value="GIX75519.1"/>
    <property type="molecule type" value="Genomic_DNA"/>
</dbReference>
<comment type="caution">
    <text evidence="1">The sequence shown here is derived from an EMBL/GenBank/DDBJ whole genome shotgun (WGS) entry which is preliminary data.</text>
</comment>
<keyword evidence="2" id="KW-1185">Reference proteome</keyword>
<dbReference type="AlphaFoldDB" id="A0AAV4MSY3"/>